<organism evidence="1 2">
    <name type="scientific">Acetatifactor muris</name>
    <dbReference type="NCBI Taxonomy" id="879566"/>
    <lineage>
        <taxon>Bacteria</taxon>
        <taxon>Bacillati</taxon>
        <taxon>Bacillota</taxon>
        <taxon>Clostridia</taxon>
        <taxon>Lachnospirales</taxon>
        <taxon>Lachnospiraceae</taxon>
        <taxon>Acetatifactor</taxon>
    </lineage>
</organism>
<name>A0A2K4ZAD2_9FIRM</name>
<dbReference type="RefSeq" id="WP_242982232.1">
    <property type="nucleotide sequence ID" value="NZ_JANJZD010000008.1"/>
</dbReference>
<evidence type="ECO:0008006" key="3">
    <source>
        <dbReference type="Google" id="ProtNLM"/>
    </source>
</evidence>
<gene>
    <name evidence="1" type="ORF">AMURIS_00130</name>
</gene>
<dbReference type="EMBL" id="OFSM01000001">
    <property type="protein sequence ID" value="SOY27426.1"/>
    <property type="molecule type" value="Genomic_DNA"/>
</dbReference>
<reference evidence="1 2" key="1">
    <citation type="submission" date="2018-01" db="EMBL/GenBank/DDBJ databases">
        <authorList>
            <person name="Gaut B.S."/>
            <person name="Morton B.R."/>
            <person name="Clegg M.T."/>
            <person name="Duvall M.R."/>
        </authorList>
    </citation>
    <scope>NUCLEOTIDE SEQUENCE [LARGE SCALE GENOMIC DNA]</scope>
    <source>
        <strain evidence="1">GP69</strain>
    </source>
</reference>
<sequence>MDILNFEKKHVKEAMEIALANYYDERQYVKELPQVCDIPDLYGFAENGLGVAAFENEKMIGFLCCCEPFDNAFRATDVRGIFSPMGANAAVSKNRPPIYAAMYQAAGEKWIKTGAVSHAICLYAHDEELQRQFFRYGFGLRCIDAIGPMELINCEFCAGYDFVELSKAECHFIYPLYLALYRHYRESPFFMNREPETQGVFVVSSMQEGARYFVAKQNGKKAIPDLEWILKVLIQQLADSG</sequence>
<dbReference type="AlphaFoldDB" id="A0A2K4ZAD2"/>
<protein>
    <recommendedName>
        <fullName evidence="3">N-acetyltransferase domain-containing protein</fullName>
    </recommendedName>
</protein>
<proteinExistence type="predicted"/>
<evidence type="ECO:0000313" key="1">
    <source>
        <dbReference type="EMBL" id="SOY27426.1"/>
    </source>
</evidence>
<evidence type="ECO:0000313" key="2">
    <source>
        <dbReference type="Proteomes" id="UP000236311"/>
    </source>
</evidence>
<keyword evidence="2" id="KW-1185">Reference proteome</keyword>
<accession>A0A2K4ZAD2</accession>
<dbReference type="Proteomes" id="UP000236311">
    <property type="component" value="Unassembled WGS sequence"/>
</dbReference>